<feature type="transmembrane region" description="Helical" evidence="1">
    <location>
        <begin position="104"/>
        <end position="124"/>
    </location>
</feature>
<reference evidence="2 3" key="1">
    <citation type="submission" date="2017-05" db="EMBL/GenBank/DDBJ databases">
        <authorList>
            <person name="Varghese N."/>
            <person name="Submissions S."/>
        </authorList>
    </citation>
    <scope>NUCLEOTIDE SEQUENCE [LARGE SCALE GENOMIC DNA]</scope>
    <source>
        <strain evidence="2 3">DSM 28009</strain>
    </source>
</reference>
<keyword evidence="1" id="KW-1133">Transmembrane helix</keyword>
<dbReference type="EMBL" id="FXTE01000001">
    <property type="protein sequence ID" value="SMO39307.1"/>
    <property type="molecule type" value="Genomic_DNA"/>
</dbReference>
<keyword evidence="3" id="KW-1185">Reference proteome</keyword>
<evidence type="ECO:0000313" key="2">
    <source>
        <dbReference type="EMBL" id="SMO39307.1"/>
    </source>
</evidence>
<feature type="transmembrane region" description="Helical" evidence="1">
    <location>
        <begin position="46"/>
        <end position="66"/>
    </location>
</feature>
<evidence type="ECO:0000256" key="1">
    <source>
        <dbReference type="SAM" id="Phobius"/>
    </source>
</evidence>
<gene>
    <name evidence="2" type="ORF">SAMN06265380_101389</name>
</gene>
<dbReference type="Proteomes" id="UP000319555">
    <property type="component" value="Unassembled WGS sequence"/>
</dbReference>
<dbReference type="AlphaFoldDB" id="A0A521AWU7"/>
<feature type="transmembrane region" description="Helical" evidence="1">
    <location>
        <begin position="6"/>
        <end position="26"/>
    </location>
</feature>
<feature type="transmembrane region" description="Helical" evidence="1">
    <location>
        <begin position="72"/>
        <end position="92"/>
    </location>
</feature>
<dbReference type="OrthoDB" id="9856080at2"/>
<protein>
    <submittedName>
        <fullName evidence="2">Uncharacterized protein</fullName>
    </submittedName>
</protein>
<name>A0A521AWU7_9RHOB</name>
<keyword evidence="1" id="KW-0812">Transmembrane</keyword>
<sequence length="130" mass="13942">MEALSFILYPLPFTYLISVVAAWFLVHTIGEKSGIPRAIKAEVIFYPIFLSVLKGFVPGILLSIVLSEVFGVVGPLVLVPTEVGYVVSGLLLHRKLHQSVSDKLAAHCIVGAIALIYIVGWVAIAGSLKA</sequence>
<organism evidence="2 3">
    <name type="scientific">Ruegeria faecimaris</name>
    <dbReference type="NCBI Taxonomy" id="686389"/>
    <lineage>
        <taxon>Bacteria</taxon>
        <taxon>Pseudomonadati</taxon>
        <taxon>Pseudomonadota</taxon>
        <taxon>Alphaproteobacteria</taxon>
        <taxon>Rhodobacterales</taxon>
        <taxon>Roseobacteraceae</taxon>
        <taxon>Ruegeria</taxon>
    </lineage>
</organism>
<evidence type="ECO:0000313" key="3">
    <source>
        <dbReference type="Proteomes" id="UP000319555"/>
    </source>
</evidence>
<accession>A0A521AWU7</accession>
<proteinExistence type="predicted"/>
<dbReference type="RefSeq" id="WP_142633490.1">
    <property type="nucleotide sequence ID" value="NZ_CANNGM010000001.1"/>
</dbReference>
<keyword evidence="1" id="KW-0472">Membrane</keyword>